<evidence type="ECO:0000256" key="1">
    <source>
        <dbReference type="SAM" id="Phobius"/>
    </source>
</evidence>
<proteinExistence type="predicted"/>
<comment type="caution">
    <text evidence="2">The sequence shown here is derived from an EMBL/GenBank/DDBJ whole genome shotgun (WGS) entry which is preliminary data.</text>
</comment>
<accession>A0A147EVZ7</accession>
<reference evidence="2 3" key="1">
    <citation type="journal article" date="2016" name="Front. Microbiol.">
        <title>Genomic Resource of Rice Seed Associated Bacteria.</title>
        <authorList>
            <person name="Midha S."/>
            <person name="Bansal K."/>
            <person name="Sharma S."/>
            <person name="Kumar N."/>
            <person name="Patil P.P."/>
            <person name="Chaudhry V."/>
            <person name="Patil P.B."/>
        </authorList>
    </citation>
    <scope>NUCLEOTIDE SEQUENCE [LARGE SCALE GENOMIC DNA]</scope>
    <source>
        <strain evidence="2 3">NS220</strain>
    </source>
</reference>
<gene>
    <name evidence="2" type="ORF">NS220_11450</name>
</gene>
<dbReference type="RefSeq" id="WP_058624175.1">
    <property type="nucleotide sequence ID" value="NZ_LDRT01000075.1"/>
</dbReference>
<evidence type="ECO:0000313" key="3">
    <source>
        <dbReference type="Proteomes" id="UP000075025"/>
    </source>
</evidence>
<name>A0A147EVZ7_MICTE</name>
<keyword evidence="1" id="KW-0472">Membrane</keyword>
<dbReference type="OrthoDB" id="5063299at2"/>
<keyword evidence="1" id="KW-1133">Transmembrane helix</keyword>
<keyword evidence="1" id="KW-0812">Transmembrane</keyword>
<dbReference type="Proteomes" id="UP000075025">
    <property type="component" value="Unassembled WGS sequence"/>
</dbReference>
<organism evidence="2 3">
    <name type="scientific">Microbacterium testaceum</name>
    <name type="common">Aureobacterium testaceum</name>
    <name type="synonym">Brevibacterium testaceum</name>
    <dbReference type="NCBI Taxonomy" id="2033"/>
    <lineage>
        <taxon>Bacteria</taxon>
        <taxon>Bacillati</taxon>
        <taxon>Actinomycetota</taxon>
        <taxon>Actinomycetes</taxon>
        <taxon>Micrococcales</taxon>
        <taxon>Microbacteriaceae</taxon>
        <taxon>Microbacterium</taxon>
    </lineage>
</organism>
<evidence type="ECO:0000313" key="2">
    <source>
        <dbReference type="EMBL" id="KTR93701.1"/>
    </source>
</evidence>
<dbReference type="EMBL" id="LDRT01000075">
    <property type="protein sequence ID" value="KTR93701.1"/>
    <property type="molecule type" value="Genomic_DNA"/>
</dbReference>
<feature type="transmembrane region" description="Helical" evidence="1">
    <location>
        <begin position="241"/>
        <end position="262"/>
    </location>
</feature>
<sequence>MVQPLDVAPLLRLSDGYGDREETEAVRLFAEANGAQFQPLVLDQPLPGVVFRDPVGRPRQMQGAGRIVRFPGDPGIEIANSAFQYTIDLNVLSSTWGYAAVRLSRPAPALLVETASARAVRLLPSTPTAGVTLTLGNDSEVHVDPRAAGWARGILRPDILDLLDDAELPFDLEIVDGWLFLYSPRQLAVGDPRVWRRALGVMAAVRDAVEAADGAGVVASGAPPVLPMKDRAWKGGRRRALMFYGSVAAVVALLAAGIALFVR</sequence>
<dbReference type="AlphaFoldDB" id="A0A147EVZ7"/>
<protein>
    <submittedName>
        <fullName evidence="2">Uncharacterized protein</fullName>
    </submittedName>
</protein>
<dbReference type="PATRIC" id="fig|2033.6.peg.3532"/>